<sequence length="218" mass="22395">MPKTKLFVLGATSLVLALFVTACSSGGDSTPETTTTTTVFALPTTTVAPTTTLPPESTTTTTTISATATDWEVVVGIFTTEAKAQAQIDKLTAAKFVPFSIKPVDGKFAVVLPGLVHQAASAMAFKINEAKVGSARLFHLTGDSATNFEVVAGIYTTSAKAQAQIDKLTAANFAGFSIKPVTGKFAVVLPGLTNAVASAMVTKINAAGLGPSRVKQLL</sequence>
<accession>A0A6J6XLQ2</accession>
<proteinExistence type="predicted"/>
<reference evidence="1" key="1">
    <citation type="submission" date="2020-05" db="EMBL/GenBank/DDBJ databases">
        <authorList>
            <person name="Chiriac C."/>
            <person name="Salcher M."/>
            <person name="Ghai R."/>
            <person name="Kavagutti S V."/>
        </authorList>
    </citation>
    <scope>NUCLEOTIDE SEQUENCE</scope>
</reference>
<protein>
    <submittedName>
        <fullName evidence="1">Unannotated protein</fullName>
    </submittedName>
</protein>
<name>A0A6J6XLQ2_9ZZZZ</name>
<dbReference type="AlphaFoldDB" id="A0A6J6XLQ2"/>
<evidence type="ECO:0000313" key="1">
    <source>
        <dbReference type="EMBL" id="CAB4796158.1"/>
    </source>
</evidence>
<gene>
    <name evidence="1" type="ORF">UFOPK2992_00754</name>
</gene>
<dbReference type="InterPro" id="IPR036680">
    <property type="entry name" value="SPOR-like_sf"/>
</dbReference>
<dbReference type="Gene3D" id="3.30.70.1070">
    <property type="entry name" value="Sporulation related repeat"/>
    <property type="match status" value="1"/>
</dbReference>
<dbReference type="PROSITE" id="PS51257">
    <property type="entry name" value="PROKAR_LIPOPROTEIN"/>
    <property type="match status" value="1"/>
</dbReference>
<dbReference type="GO" id="GO:0042834">
    <property type="term" value="F:peptidoglycan binding"/>
    <property type="evidence" value="ECO:0007669"/>
    <property type="project" value="InterPro"/>
</dbReference>
<organism evidence="1">
    <name type="scientific">freshwater metagenome</name>
    <dbReference type="NCBI Taxonomy" id="449393"/>
    <lineage>
        <taxon>unclassified sequences</taxon>
        <taxon>metagenomes</taxon>
        <taxon>ecological metagenomes</taxon>
    </lineage>
</organism>
<dbReference type="EMBL" id="CAFAAI010000112">
    <property type="protein sequence ID" value="CAB4796158.1"/>
    <property type="molecule type" value="Genomic_DNA"/>
</dbReference>